<evidence type="ECO:0000313" key="3">
    <source>
        <dbReference type="Proteomes" id="UP001501470"/>
    </source>
</evidence>
<feature type="transmembrane region" description="Helical" evidence="1">
    <location>
        <begin position="12"/>
        <end position="36"/>
    </location>
</feature>
<comment type="caution">
    <text evidence="2">The sequence shown here is derived from an EMBL/GenBank/DDBJ whole genome shotgun (WGS) entry which is preliminary data.</text>
</comment>
<keyword evidence="3" id="KW-1185">Reference proteome</keyword>
<keyword evidence="1" id="KW-1133">Transmembrane helix</keyword>
<dbReference type="EMBL" id="BAAAQD010000002">
    <property type="protein sequence ID" value="GAA1505752.1"/>
    <property type="molecule type" value="Genomic_DNA"/>
</dbReference>
<keyword evidence="1" id="KW-0472">Membrane</keyword>
<sequence>MWWTNQLAAEAAVLGLLDIAHGGTTIAASIGLLAAVAGMRGRRLQWGHPAPAVAANNSAASLHIMTRGPAPRAPRPAIRDVLVASPAPARRPPAVAAPKIDAVIVPRRDPATPVDNAIRTASAAGAPLVVLDSPDGVAAPPADSVAFRAALDSGSAARLTLPEAWDPTAALSTSNHESADRHRDTPAKRNAGMLLARAAGWRHVLFMDDDIDPLGSDHLDATRQALAGRGSGTASQIAAWAFVDAHDRSVVGHACATAGMPTISLIGAGAMAIDCRSAVSFFPALYNEDLLFAMTSATLGGAGVTPVGTTLHQRARRADTFASPSLAARQEFGELLATGLMEAELDSERLHIQTQIDFWRHVVCDRMTLLVQLAVQLQAGRHAAAARCVAEAAACHAPELPAQLAGYTTQLIRDHETWQTMLERPVQALGKHAGPWLETLETRARV</sequence>
<organism evidence="2 3">
    <name type="scientific">Dactylosporangium maewongense</name>
    <dbReference type="NCBI Taxonomy" id="634393"/>
    <lineage>
        <taxon>Bacteria</taxon>
        <taxon>Bacillati</taxon>
        <taxon>Actinomycetota</taxon>
        <taxon>Actinomycetes</taxon>
        <taxon>Micromonosporales</taxon>
        <taxon>Micromonosporaceae</taxon>
        <taxon>Dactylosporangium</taxon>
    </lineage>
</organism>
<reference evidence="2 3" key="1">
    <citation type="journal article" date="2019" name="Int. J. Syst. Evol. Microbiol.">
        <title>The Global Catalogue of Microorganisms (GCM) 10K type strain sequencing project: providing services to taxonomists for standard genome sequencing and annotation.</title>
        <authorList>
            <consortium name="The Broad Institute Genomics Platform"/>
            <consortium name="The Broad Institute Genome Sequencing Center for Infectious Disease"/>
            <person name="Wu L."/>
            <person name="Ma J."/>
        </authorList>
    </citation>
    <scope>NUCLEOTIDE SEQUENCE [LARGE SCALE GENOMIC DNA]</scope>
    <source>
        <strain evidence="2 3">JCM 15933</strain>
    </source>
</reference>
<gene>
    <name evidence="2" type="ORF">GCM10009827_019310</name>
</gene>
<name>A0ABN1ZVZ8_9ACTN</name>
<protein>
    <recommendedName>
        <fullName evidence="4">Glycosyltransferase 2-like domain-containing protein</fullName>
    </recommendedName>
</protein>
<dbReference type="Proteomes" id="UP001501470">
    <property type="component" value="Unassembled WGS sequence"/>
</dbReference>
<proteinExistence type="predicted"/>
<evidence type="ECO:0008006" key="4">
    <source>
        <dbReference type="Google" id="ProtNLM"/>
    </source>
</evidence>
<evidence type="ECO:0000256" key="1">
    <source>
        <dbReference type="SAM" id="Phobius"/>
    </source>
</evidence>
<keyword evidence="1" id="KW-0812">Transmembrane</keyword>
<accession>A0ABN1ZVZ8</accession>
<evidence type="ECO:0000313" key="2">
    <source>
        <dbReference type="EMBL" id="GAA1505752.1"/>
    </source>
</evidence>